<dbReference type="PROSITE" id="PS51186">
    <property type="entry name" value="GNAT"/>
    <property type="match status" value="1"/>
</dbReference>
<dbReference type="InterPro" id="IPR016181">
    <property type="entry name" value="Acyl_CoA_acyltransferase"/>
</dbReference>
<dbReference type="Proteomes" id="UP000196053">
    <property type="component" value="Chromosome I"/>
</dbReference>
<evidence type="ECO:0000313" key="2">
    <source>
        <dbReference type="EMBL" id="CUH93292.1"/>
    </source>
</evidence>
<feature type="domain" description="N-acetyltransferase" evidence="1">
    <location>
        <begin position="15"/>
        <end position="182"/>
    </location>
</feature>
<dbReference type="Gene3D" id="3.40.630.30">
    <property type="match status" value="1"/>
</dbReference>
<dbReference type="OrthoDB" id="9798081at2"/>
<gene>
    <name evidence="2" type="ORF">SD1D_1747</name>
</gene>
<dbReference type="GO" id="GO:0016747">
    <property type="term" value="F:acyltransferase activity, transferring groups other than amino-acyl groups"/>
    <property type="evidence" value="ECO:0007669"/>
    <property type="project" value="InterPro"/>
</dbReference>
<dbReference type="RefSeq" id="WP_058258554.1">
    <property type="nucleotide sequence ID" value="NZ_DUPS01000052.1"/>
</dbReference>
<organism evidence="2 3">
    <name type="scientific">Herbinix luporum</name>
    <dbReference type="NCBI Taxonomy" id="1679721"/>
    <lineage>
        <taxon>Bacteria</taxon>
        <taxon>Bacillati</taxon>
        <taxon>Bacillota</taxon>
        <taxon>Clostridia</taxon>
        <taxon>Lachnospirales</taxon>
        <taxon>Lachnospiraceae</taxon>
        <taxon>Herbinix</taxon>
    </lineage>
</organism>
<proteinExistence type="predicted"/>
<dbReference type="InterPro" id="IPR051531">
    <property type="entry name" value="N-acetyltransferase"/>
</dbReference>
<accession>A0A0K8J7K3</accession>
<sequence>MIKHIGTNSIETIRLILRRFQVEDTYDMYKNWASDIETLKFLPWGPHRDVKVTYSRILSIVSNYNKENVYNWAIYLKSQQEVIGSISVEITNDKEESCEIGYCIGKAFWGRGIMPEALRAVMHYLFYEVGYRKIIARHDVLNYASGRVMEKAGMKFDKIIYNVGRRRDGSIYDVAIYVKNFDGLLYK</sequence>
<dbReference type="Pfam" id="PF13302">
    <property type="entry name" value="Acetyltransf_3"/>
    <property type="match status" value="1"/>
</dbReference>
<dbReference type="SUPFAM" id="SSF55729">
    <property type="entry name" value="Acyl-CoA N-acyltransferases (Nat)"/>
    <property type="match status" value="1"/>
</dbReference>
<evidence type="ECO:0000259" key="1">
    <source>
        <dbReference type="PROSITE" id="PS51186"/>
    </source>
</evidence>
<dbReference type="PANTHER" id="PTHR43792:SF1">
    <property type="entry name" value="N-ACETYLTRANSFERASE DOMAIN-CONTAINING PROTEIN"/>
    <property type="match status" value="1"/>
</dbReference>
<name>A0A0K8J7K3_9FIRM</name>
<reference evidence="3" key="1">
    <citation type="submission" date="2015-09" db="EMBL/GenBank/DDBJ databases">
        <authorList>
            <person name="Wibberg D."/>
        </authorList>
    </citation>
    <scope>NUCLEOTIDE SEQUENCE [LARGE SCALE GENOMIC DNA]</scope>
    <source>
        <strain evidence="3">SD1D</strain>
    </source>
</reference>
<protein>
    <recommendedName>
        <fullName evidence="1">N-acetyltransferase domain-containing protein</fullName>
    </recommendedName>
</protein>
<dbReference type="KEGG" id="hsd:SD1D_1747"/>
<dbReference type="EMBL" id="LN879430">
    <property type="protein sequence ID" value="CUH93292.1"/>
    <property type="molecule type" value="Genomic_DNA"/>
</dbReference>
<dbReference type="InterPro" id="IPR000182">
    <property type="entry name" value="GNAT_dom"/>
</dbReference>
<evidence type="ECO:0000313" key="3">
    <source>
        <dbReference type="Proteomes" id="UP000196053"/>
    </source>
</evidence>
<keyword evidence="3" id="KW-1185">Reference proteome</keyword>
<dbReference type="AlphaFoldDB" id="A0A0K8J7K3"/>
<dbReference type="PANTHER" id="PTHR43792">
    <property type="entry name" value="GNAT FAMILY, PUTATIVE (AFU_ORTHOLOGUE AFUA_3G00765)-RELATED-RELATED"/>
    <property type="match status" value="1"/>
</dbReference>